<evidence type="ECO:0000259" key="7">
    <source>
        <dbReference type="SMART" id="SM01074"/>
    </source>
</evidence>
<dbReference type="Gene3D" id="1.10.10.10">
    <property type="entry name" value="Winged helix-like DNA-binding domain superfamily/Winged helix DNA-binding domain"/>
    <property type="match status" value="1"/>
</dbReference>
<dbReference type="InterPro" id="IPR014277">
    <property type="entry name" value="Orc1/Cdc6_arc"/>
</dbReference>
<dbReference type="PANTHER" id="PTHR10763">
    <property type="entry name" value="CELL DIVISION CONTROL PROTEIN 6-RELATED"/>
    <property type="match status" value="1"/>
</dbReference>
<dbReference type="InterPro" id="IPR036388">
    <property type="entry name" value="WH-like_DNA-bd_sf"/>
</dbReference>
<dbReference type="SMART" id="SM01074">
    <property type="entry name" value="Cdc6_C"/>
    <property type="match status" value="1"/>
</dbReference>
<dbReference type="GO" id="GO:0016887">
    <property type="term" value="F:ATP hydrolysis activity"/>
    <property type="evidence" value="ECO:0007669"/>
    <property type="project" value="InterPro"/>
</dbReference>
<name>A0A833A3Y4_CALS0</name>
<keyword evidence="2 5" id="KW-0235">DNA replication</keyword>
<dbReference type="Gene3D" id="1.10.8.60">
    <property type="match status" value="1"/>
</dbReference>
<evidence type="ECO:0000313" key="8">
    <source>
        <dbReference type="EMBL" id="HIQ29673.1"/>
    </source>
</evidence>
<keyword evidence="4 5" id="KW-0067">ATP-binding</keyword>
<organism evidence="8 9">
    <name type="scientific">Caldiarchaeum subterraneum</name>
    <dbReference type="NCBI Taxonomy" id="311458"/>
    <lineage>
        <taxon>Archaea</taxon>
        <taxon>Nitrososphaerota</taxon>
        <taxon>Candidatus Caldarchaeales</taxon>
        <taxon>Candidatus Caldarchaeaceae</taxon>
        <taxon>Candidatus Caldarchaeum</taxon>
    </lineage>
</organism>
<dbReference type="InterPro" id="IPR055237">
    <property type="entry name" value="Cdc6_lid"/>
</dbReference>
<dbReference type="InterPro" id="IPR049945">
    <property type="entry name" value="AAA_22"/>
</dbReference>
<dbReference type="EMBL" id="DQVM01000074">
    <property type="protein sequence ID" value="HIQ29673.1"/>
    <property type="molecule type" value="Genomic_DNA"/>
</dbReference>
<dbReference type="InterPro" id="IPR003593">
    <property type="entry name" value="AAA+_ATPase"/>
</dbReference>
<evidence type="ECO:0000256" key="3">
    <source>
        <dbReference type="ARBA" id="ARBA00022741"/>
    </source>
</evidence>
<dbReference type="AlphaFoldDB" id="A0A833A3Y4"/>
<dbReference type="SUPFAM" id="SSF46785">
    <property type="entry name" value="Winged helix' DNA-binding domain"/>
    <property type="match status" value="1"/>
</dbReference>
<evidence type="ECO:0000313" key="9">
    <source>
        <dbReference type="Proteomes" id="UP000608579"/>
    </source>
</evidence>
<dbReference type="InterPro" id="IPR050311">
    <property type="entry name" value="ORC1/CDC6"/>
</dbReference>
<dbReference type="InterPro" id="IPR027417">
    <property type="entry name" value="P-loop_NTPase"/>
</dbReference>
<dbReference type="CDD" id="cd08768">
    <property type="entry name" value="Cdc6_C"/>
    <property type="match status" value="1"/>
</dbReference>
<feature type="domain" description="Cdc6 C-terminal" evidence="7">
    <location>
        <begin position="328"/>
        <end position="410"/>
    </location>
</feature>
<dbReference type="FunFam" id="1.10.8.60:FF:000073">
    <property type="entry name" value="ORC1-type DNA replication protein"/>
    <property type="match status" value="1"/>
</dbReference>
<evidence type="ECO:0000259" key="6">
    <source>
        <dbReference type="SMART" id="SM00382"/>
    </source>
</evidence>
<evidence type="ECO:0000256" key="5">
    <source>
        <dbReference type="HAMAP-Rule" id="MF_01407"/>
    </source>
</evidence>
<dbReference type="InterPro" id="IPR036390">
    <property type="entry name" value="WH_DNA-bd_sf"/>
</dbReference>
<dbReference type="Proteomes" id="UP000608579">
    <property type="component" value="Unassembled WGS sequence"/>
</dbReference>
<sequence length="424" mass="47174">MRNRVKHLSSDEDSGLHKKIWGGDPLADVLKRLDSGVRIIKNRDVLRADYIPDSLPHRAEHIRRMGEILAPCIIGGRPSNLFIYGKTGTGKTAVAKHVFRRFSEEAERRNARVKFIYINCRIAGTEYRILSEMCYSLGVKIPFTGLSKAEVFNRLKKALSDFGGLLVVCLDEIDMLVKSFGDDLLYELTRGPDQETAGRLTITGISNDLMFKEQLDPRVLSSLSEEEIVFHPYTAGELADILRERAEKALREGSYTEAIIRLCAAKAAAEHGDARRALDLLRVAAEVAERGGNSMITEKHVIEAQGLIERGRVHEALRTLPLHSKILLISLLAAGNNGNEIITSGSLYSIYKKLCTEAGVEPLTDRRVSTLVSELDMLGIVSCDLVSYGRHGRTRRIKLAINKDELINSFSDDDFLSSVIELSL</sequence>
<dbReference type="Pfam" id="PF22703">
    <property type="entry name" value="Cdc6_lid"/>
    <property type="match status" value="1"/>
</dbReference>
<comment type="function">
    <text evidence="5">Involved in regulation of DNA replication.</text>
</comment>
<dbReference type="Pfam" id="PF13401">
    <property type="entry name" value="AAA_22"/>
    <property type="match status" value="1"/>
</dbReference>
<dbReference type="SMART" id="SM00382">
    <property type="entry name" value="AAA"/>
    <property type="match status" value="1"/>
</dbReference>
<accession>A0A833A3Y4</accession>
<dbReference type="PANTHER" id="PTHR10763:SF26">
    <property type="entry name" value="CELL DIVISION CONTROL PROTEIN 6 HOMOLOG"/>
    <property type="match status" value="1"/>
</dbReference>
<feature type="binding site" evidence="5">
    <location>
        <position position="245"/>
    </location>
    <ligand>
        <name>ATP</name>
        <dbReference type="ChEBI" id="CHEBI:30616"/>
    </ligand>
</feature>
<dbReference type="GO" id="GO:0006260">
    <property type="term" value="P:DNA replication"/>
    <property type="evidence" value="ECO:0007669"/>
    <property type="project" value="UniProtKB-UniRule"/>
</dbReference>
<dbReference type="Pfam" id="PF09079">
    <property type="entry name" value="WHD_Cdc6"/>
    <property type="match status" value="1"/>
</dbReference>
<protein>
    <recommendedName>
        <fullName evidence="5">ORC1-type DNA replication protein</fullName>
    </recommendedName>
</protein>
<evidence type="ECO:0000256" key="1">
    <source>
        <dbReference type="ARBA" id="ARBA00006184"/>
    </source>
</evidence>
<dbReference type="GO" id="GO:0005524">
    <property type="term" value="F:ATP binding"/>
    <property type="evidence" value="ECO:0007669"/>
    <property type="project" value="UniProtKB-UniRule"/>
</dbReference>
<evidence type="ECO:0000256" key="4">
    <source>
        <dbReference type="ARBA" id="ARBA00022840"/>
    </source>
</evidence>
<dbReference type="NCBIfam" id="TIGR02928">
    <property type="entry name" value="orc1/cdc6 family replication initiation protein"/>
    <property type="match status" value="1"/>
</dbReference>
<comment type="caution">
    <text evidence="8">The sequence shown here is derived from an EMBL/GenBank/DDBJ whole genome shotgun (WGS) entry which is preliminary data.</text>
</comment>
<dbReference type="HAMAP" id="MF_01407">
    <property type="entry name" value="ORC1_type_DNA_replic_protein"/>
    <property type="match status" value="1"/>
</dbReference>
<keyword evidence="3 5" id="KW-0547">Nucleotide-binding</keyword>
<proteinExistence type="inferred from homology"/>
<comment type="similarity">
    <text evidence="1 5">Belongs to the CDC6/cdc18 family.</text>
</comment>
<feature type="binding site" evidence="5">
    <location>
        <begin position="89"/>
        <end position="93"/>
    </location>
    <ligand>
        <name>ATP</name>
        <dbReference type="ChEBI" id="CHEBI:30616"/>
    </ligand>
</feature>
<feature type="domain" description="AAA+ ATPase" evidence="6">
    <location>
        <begin position="77"/>
        <end position="234"/>
    </location>
</feature>
<dbReference type="Gene3D" id="3.40.50.300">
    <property type="entry name" value="P-loop containing nucleotide triphosphate hydrolases"/>
    <property type="match status" value="1"/>
</dbReference>
<evidence type="ECO:0000256" key="2">
    <source>
        <dbReference type="ARBA" id="ARBA00022705"/>
    </source>
</evidence>
<dbReference type="InterPro" id="IPR015163">
    <property type="entry name" value="Cdc6_C"/>
</dbReference>
<gene>
    <name evidence="8" type="ORF">EYH45_03815</name>
</gene>
<dbReference type="SUPFAM" id="SSF52540">
    <property type="entry name" value="P-loop containing nucleoside triphosphate hydrolases"/>
    <property type="match status" value="1"/>
</dbReference>
<feature type="binding site" evidence="5">
    <location>
        <position position="233"/>
    </location>
    <ligand>
        <name>ATP</name>
        <dbReference type="ChEBI" id="CHEBI:30616"/>
    </ligand>
</feature>
<reference evidence="8" key="1">
    <citation type="journal article" date="2020" name="ISME J.">
        <title>Gammaproteobacteria mediating utilization of methyl-, sulfur- and petroleum organic compounds in deep ocean hydrothermal plumes.</title>
        <authorList>
            <person name="Zhou Z."/>
            <person name="Liu Y."/>
            <person name="Pan J."/>
            <person name="Cron B.R."/>
            <person name="Toner B.M."/>
            <person name="Anantharaman K."/>
            <person name="Breier J.A."/>
            <person name="Dick G.J."/>
            <person name="Li M."/>
        </authorList>
    </citation>
    <scope>NUCLEOTIDE SEQUENCE</scope>
    <source>
        <strain evidence="8">SZUA-1515</strain>
    </source>
</reference>